<organism evidence="4 5">
    <name type="scientific">Povalibacter uvarum</name>
    <dbReference type="NCBI Taxonomy" id="732238"/>
    <lineage>
        <taxon>Bacteria</taxon>
        <taxon>Pseudomonadati</taxon>
        <taxon>Pseudomonadota</taxon>
        <taxon>Gammaproteobacteria</taxon>
        <taxon>Steroidobacterales</taxon>
        <taxon>Steroidobacteraceae</taxon>
        <taxon>Povalibacter</taxon>
    </lineage>
</organism>
<keyword evidence="5" id="KW-1185">Reference proteome</keyword>
<dbReference type="InterPro" id="IPR027385">
    <property type="entry name" value="Beta-barrel_OMP"/>
</dbReference>
<proteinExistence type="predicted"/>
<dbReference type="Gene3D" id="2.40.160.20">
    <property type="match status" value="1"/>
</dbReference>
<dbReference type="InterPro" id="IPR011250">
    <property type="entry name" value="OMP/PagP_B-barrel"/>
</dbReference>
<feature type="domain" description="Outer membrane protein beta-barrel" evidence="3">
    <location>
        <begin position="6"/>
        <end position="190"/>
    </location>
</feature>
<dbReference type="EMBL" id="JACHHZ010000007">
    <property type="protein sequence ID" value="MBB6096284.1"/>
    <property type="molecule type" value="Genomic_DNA"/>
</dbReference>
<dbReference type="Proteomes" id="UP000588068">
    <property type="component" value="Unassembled WGS sequence"/>
</dbReference>
<feature type="chain" id="PRO_5032297177" description="Outer membrane protein beta-barrel domain-containing protein" evidence="2">
    <location>
        <begin position="20"/>
        <end position="190"/>
    </location>
</feature>
<dbReference type="Pfam" id="PF13505">
    <property type="entry name" value="OMP_b-brl"/>
    <property type="match status" value="1"/>
</dbReference>
<dbReference type="RefSeq" id="WP_184335671.1">
    <property type="nucleotide sequence ID" value="NZ_JACHHZ010000007.1"/>
</dbReference>
<evidence type="ECO:0000313" key="4">
    <source>
        <dbReference type="EMBL" id="MBB6096284.1"/>
    </source>
</evidence>
<evidence type="ECO:0000256" key="1">
    <source>
        <dbReference type="ARBA" id="ARBA00022729"/>
    </source>
</evidence>
<evidence type="ECO:0000259" key="3">
    <source>
        <dbReference type="Pfam" id="PF13505"/>
    </source>
</evidence>
<protein>
    <recommendedName>
        <fullName evidence="3">Outer membrane protein beta-barrel domain-containing protein</fullName>
    </recommendedName>
</protein>
<keyword evidence="1 2" id="KW-0732">Signal</keyword>
<sequence length="190" mass="20227">MKKTCLAGLLLAMSSMAAAGEVEHGFYIGGAIGQSSLELEDADSTVDFNGDDTAYKLIAGYRIIDWVAVEASYSNFGKPNDEIFGIETEGDFSALAIEAVGLLPLGSFDLFAKGGIAAWEGTLRAEDIDVSVSEDNVDIKFGFGAQYRIGGLALRAEYEAVLLGFDDDGDDEADGDDWVDMVSLGLTYTF</sequence>
<accession>A0A841HUG2</accession>
<reference evidence="4 5" key="1">
    <citation type="submission" date="2020-08" db="EMBL/GenBank/DDBJ databases">
        <title>Genomic Encyclopedia of Type Strains, Phase IV (KMG-IV): sequencing the most valuable type-strain genomes for metagenomic binning, comparative biology and taxonomic classification.</title>
        <authorList>
            <person name="Goeker M."/>
        </authorList>
    </citation>
    <scope>NUCLEOTIDE SEQUENCE [LARGE SCALE GENOMIC DNA]</scope>
    <source>
        <strain evidence="4 5">DSM 26723</strain>
    </source>
</reference>
<comment type="caution">
    <text evidence="4">The sequence shown here is derived from an EMBL/GenBank/DDBJ whole genome shotgun (WGS) entry which is preliminary data.</text>
</comment>
<evidence type="ECO:0000313" key="5">
    <source>
        <dbReference type="Proteomes" id="UP000588068"/>
    </source>
</evidence>
<dbReference type="SUPFAM" id="SSF56925">
    <property type="entry name" value="OMPA-like"/>
    <property type="match status" value="1"/>
</dbReference>
<feature type="signal peptide" evidence="2">
    <location>
        <begin position="1"/>
        <end position="19"/>
    </location>
</feature>
<name>A0A841HUG2_9GAMM</name>
<dbReference type="AlphaFoldDB" id="A0A841HUG2"/>
<gene>
    <name evidence="4" type="ORF">HNQ60_005206</name>
</gene>
<evidence type="ECO:0000256" key="2">
    <source>
        <dbReference type="SAM" id="SignalP"/>
    </source>
</evidence>